<feature type="domain" description="Band 7" evidence="3">
    <location>
        <begin position="27"/>
        <end position="184"/>
    </location>
</feature>
<dbReference type="AlphaFoldDB" id="A0A918TK89"/>
<dbReference type="CDD" id="cd13438">
    <property type="entry name" value="SPFH_eoslipins_u2"/>
    <property type="match status" value="1"/>
</dbReference>
<dbReference type="PANTHER" id="PTHR10264">
    <property type="entry name" value="BAND 7 PROTEIN-RELATED"/>
    <property type="match status" value="1"/>
</dbReference>
<dbReference type="InterPro" id="IPR043202">
    <property type="entry name" value="Band-7_stomatin-like"/>
</dbReference>
<dbReference type="PRINTS" id="PR00721">
    <property type="entry name" value="STOMATIN"/>
</dbReference>
<comment type="subcellular location">
    <subcellularLocation>
        <location evidence="1">Membrane</location>
        <topology evidence="1">Single-pass membrane protein</topology>
    </subcellularLocation>
</comment>
<dbReference type="SUPFAM" id="SSF117892">
    <property type="entry name" value="Band 7/SPFH domain"/>
    <property type="match status" value="1"/>
</dbReference>
<comment type="caution">
    <text evidence="4">The sequence shown here is derived from an EMBL/GenBank/DDBJ whole genome shotgun (WGS) entry which is preliminary data.</text>
</comment>
<evidence type="ECO:0000256" key="1">
    <source>
        <dbReference type="ARBA" id="ARBA00004167"/>
    </source>
</evidence>
<accession>A0A918TK89</accession>
<protein>
    <recommendedName>
        <fullName evidence="3">Band 7 domain-containing protein</fullName>
    </recommendedName>
</protein>
<evidence type="ECO:0000256" key="2">
    <source>
        <dbReference type="ARBA" id="ARBA00008164"/>
    </source>
</evidence>
<evidence type="ECO:0000259" key="3">
    <source>
        <dbReference type="SMART" id="SM00244"/>
    </source>
</evidence>
<gene>
    <name evidence="4" type="ORF">GCM10007100_08850</name>
</gene>
<comment type="similarity">
    <text evidence="2">Belongs to the band 7/mec-2 family.</text>
</comment>
<reference evidence="4" key="1">
    <citation type="journal article" date="2014" name="Int. J. Syst. Evol. Microbiol.">
        <title>Complete genome sequence of Corynebacterium casei LMG S-19264T (=DSM 44701T), isolated from a smear-ripened cheese.</title>
        <authorList>
            <consortium name="US DOE Joint Genome Institute (JGI-PGF)"/>
            <person name="Walter F."/>
            <person name="Albersmeier A."/>
            <person name="Kalinowski J."/>
            <person name="Ruckert C."/>
        </authorList>
    </citation>
    <scope>NUCLEOTIDE SEQUENCE</scope>
    <source>
        <strain evidence="4">KCTC 12988</strain>
    </source>
</reference>
<dbReference type="Pfam" id="PF01145">
    <property type="entry name" value="Band_7"/>
    <property type="match status" value="1"/>
</dbReference>
<dbReference type="Proteomes" id="UP000644507">
    <property type="component" value="Unassembled WGS sequence"/>
</dbReference>
<organism evidence="4 5">
    <name type="scientific">Roseibacillus persicicus</name>
    <dbReference type="NCBI Taxonomy" id="454148"/>
    <lineage>
        <taxon>Bacteria</taxon>
        <taxon>Pseudomonadati</taxon>
        <taxon>Verrucomicrobiota</taxon>
        <taxon>Verrucomicrobiia</taxon>
        <taxon>Verrucomicrobiales</taxon>
        <taxon>Verrucomicrobiaceae</taxon>
        <taxon>Roseibacillus</taxon>
    </lineage>
</organism>
<dbReference type="InterPro" id="IPR001107">
    <property type="entry name" value="Band_7"/>
</dbReference>
<dbReference type="PANTHER" id="PTHR10264:SF19">
    <property type="entry name" value="AT06885P-RELATED"/>
    <property type="match status" value="1"/>
</dbReference>
<evidence type="ECO:0000313" key="4">
    <source>
        <dbReference type="EMBL" id="GHC45685.1"/>
    </source>
</evidence>
<dbReference type="InterPro" id="IPR036013">
    <property type="entry name" value="Band_7/SPFH_dom_sf"/>
</dbReference>
<reference evidence="4" key="2">
    <citation type="submission" date="2020-09" db="EMBL/GenBank/DDBJ databases">
        <authorList>
            <person name="Sun Q."/>
            <person name="Kim S."/>
        </authorList>
    </citation>
    <scope>NUCLEOTIDE SEQUENCE</scope>
    <source>
        <strain evidence="4">KCTC 12988</strain>
    </source>
</reference>
<dbReference type="EMBL" id="BMXI01000003">
    <property type="protein sequence ID" value="GHC45685.1"/>
    <property type="molecule type" value="Genomic_DNA"/>
</dbReference>
<dbReference type="SMART" id="SM00244">
    <property type="entry name" value="PHB"/>
    <property type="match status" value="1"/>
</dbReference>
<name>A0A918TK89_9BACT</name>
<dbReference type="InterPro" id="IPR001972">
    <property type="entry name" value="Stomatin_HflK_fam"/>
</dbReference>
<keyword evidence="5" id="KW-1185">Reference proteome</keyword>
<proteinExistence type="inferred from homology"/>
<evidence type="ECO:0000313" key="5">
    <source>
        <dbReference type="Proteomes" id="UP000644507"/>
    </source>
</evidence>
<sequence length="255" mass="28267">MNIWNLMEWGALALALIVIWRMVSDFRKRVVVEQHERALHFRNGVFRGLLEPGVSILWGRGNEVTRLDRRWQEMVVQGQEFLTADRAGVKVSGVVRYRIVDGLRFVTESANPVGTLHAATQMALRDVIGVLGLEAVLERQADLGPQLKELVQSVGQQIGIEVETVVARDLMLNGDLKRVYQASLVAKQEALAALEKARGEAAAMRVMANGARVFEKNPTLFQLRALDVVSKAGEGYNNHLVIGSLETLMSAIKTD</sequence>
<dbReference type="GO" id="GO:0005886">
    <property type="term" value="C:plasma membrane"/>
    <property type="evidence" value="ECO:0007669"/>
    <property type="project" value="InterPro"/>
</dbReference>
<dbReference type="Gene3D" id="3.30.479.30">
    <property type="entry name" value="Band 7 domain"/>
    <property type="match status" value="1"/>
</dbReference>
<dbReference type="RefSeq" id="WP_189567714.1">
    <property type="nucleotide sequence ID" value="NZ_BMXI01000003.1"/>
</dbReference>